<accession>A0ABX5Q1M2</accession>
<keyword evidence="3" id="KW-1185">Reference proteome</keyword>
<dbReference type="Proteomes" id="UP000248584">
    <property type="component" value="Unassembled WGS sequence"/>
</dbReference>
<protein>
    <submittedName>
        <fullName evidence="2">Uncharacterized protein</fullName>
    </submittedName>
</protein>
<feature type="compositionally biased region" description="Gly residues" evidence="1">
    <location>
        <begin position="237"/>
        <end position="249"/>
    </location>
</feature>
<reference evidence="2 3" key="1">
    <citation type="submission" date="2018-06" db="EMBL/GenBank/DDBJ databases">
        <title>Genomic Encyclopedia of Archaeal and Bacterial Type Strains, Phase II (KMG-II): from individual species to whole genera.</title>
        <authorList>
            <person name="Goeker M."/>
        </authorList>
    </citation>
    <scope>NUCLEOTIDE SEQUENCE [LARGE SCALE GENOMIC DNA]</scope>
    <source>
        <strain evidence="2 3">DSM 17205</strain>
    </source>
</reference>
<comment type="caution">
    <text evidence="2">The sequence shown here is derived from an EMBL/GenBank/DDBJ whole genome shotgun (WGS) entry which is preliminary data.</text>
</comment>
<evidence type="ECO:0000313" key="2">
    <source>
        <dbReference type="EMBL" id="PZX43942.1"/>
    </source>
</evidence>
<dbReference type="RefSeq" id="WP_041566957.1">
    <property type="nucleotide sequence ID" value="NZ_QKZR01000001.1"/>
</dbReference>
<proteinExistence type="predicted"/>
<feature type="region of interest" description="Disordered" evidence="1">
    <location>
        <begin position="1"/>
        <end position="22"/>
    </location>
</feature>
<organism evidence="2 3">
    <name type="scientific">Nonlabens dokdonensis</name>
    <dbReference type="NCBI Taxonomy" id="328515"/>
    <lineage>
        <taxon>Bacteria</taxon>
        <taxon>Pseudomonadati</taxon>
        <taxon>Bacteroidota</taxon>
        <taxon>Flavobacteriia</taxon>
        <taxon>Flavobacteriales</taxon>
        <taxon>Flavobacteriaceae</taxon>
        <taxon>Nonlabens</taxon>
    </lineage>
</organism>
<gene>
    <name evidence="2" type="ORF">LX97_00947</name>
</gene>
<dbReference type="EMBL" id="QKZR01000001">
    <property type="protein sequence ID" value="PZX43942.1"/>
    <property type="molecule type" value="Genomic_DNA"/>
</dbReference>
<evidence type="ECO:0000256" key="1">
    <source>
        <dbReference type="SAM" id="MobiDB-lite"/>
    </source>
</evidence>
<feature type="compositionally biased region" description="Basic and acidic residues" evidence="1">
    <location>
        <begin position="7"/>
        <end position="20"/>
    </location>
</feature>
<evidence type="ECO:0000313" key="3">
    <source>
        <dbReference type="Proteomes" id="UP000248584"/>
    </source>
</evidence>
<name>A0ABX5Q1M2_9FLAO</name>
<feature type="region of interest" description="Disordered" evidence="1">
    <location>
        <begin position="232"/>
        <end position="251"/>
    </location>
</feature>
<sequence>MILTEPQNHRTTEPQNHRTTEPQQFNWSKSYLIILFAGIFIFNSCERDVIATHSHSVTEDQEKFTEVTFNKFKSEISENNLKDLAISKQSNTSQLANYQMVNKTTTTDYVTNIDSTKVVMATVNDVTSFTFATQTINSSEIINYVVAQDEDFRIVEFYLTYKSDGKGYMIDPATGNDILGGSLWCPLTNTIEVCADCGATTCDFDVYGSVILETSTIYELCASGATGGYNPPPGDGTANGDGEGSGGAASGTELDEDIITLPVVEELAPVSTNTQALFNSLNDTTSSNYNLDLYHFIQNPQQNQLRDNINIYLRSEYNSQEAQGFSIQAIIASKEGGEVDFENKSIYGETVPDCLKDIINSFKPSQNGYTLDFTNLDQSLLDALNLPGDILSSFDNDEGYAVKIVVEPNLVNDDGDPLNATTGQASLGNMSIITFNANYLNRATDLAIARTAIHELVHAYLQYIIQHVPNSELGESLDVLILQSNLGVLNGDPQHVLMAEQFVNAMALSLGNDDGFQHAAIEYQRLAWSGGMFASNAYAQLDPLEQPKIISRNFVEEGISMPNTDFPLLGTKTCL</sequence>